<dbReference type="Gene3D" id="2.170.130.10">
    <property type="entry name" value="TonB-dependent receptor, plug domain"/>
    <property type="match status" value="1"/>
</dbReference>
<dbReference type="InterPro" id="IPR036942">
    <property type="entry name" value="Beta-barrel_TonB_sf"/>
</dbReference>
<dbReference type="Proteomes" id="UP000184516">
    <property type="component" value="Unassembled WGS sequence"/>
</dbReference>
<evidence type="ECO:0000256" key="2">
    <source>
        <dbReference type="ARBA" id="ARBA00022448"/>
    </source>
</evidence>
<dbReference type="InterPro" id="IPR023997">
    <property type="entry name" value="TonB-dep_OMP_SusC/RagA_CS"/>
</dbReference>
<evidence type="ECO:0000259" key="12">
    <source>
        <dbReference type="Pfam" id="PF07715"/>
    </source>
</evidence>
<accession>A0A1M5KL17</accession>
<dbReference type="InterPro" id="IPR008969">
    <property type="entry name" value="CarboxyPept-like_regulatory"/>
</dbReference>
<evidence type="ECO:0000256" key="1">
    <source>
        <dbReference type="ARBA" id="ARBA00004571"/>
    </source>
</evidence>
<dbReference type="InterPro" id="IPR012910">
    <property type="entry name" value="Plug_dom"/>
</dbReference>
<keyword evidence="10" id="KW-1133">Transmembrane helix</keyword>
<name>A0A1M5KL17_9FLAO</name>
<dbReference type="Gene3D" id="2.40.170.20">
    <property type="entry name" value="TonB-dependent receptor, beta-barrel domain"/>
    <property type="match status" value="1"/>
</dbReference>
<proteinExistence type="inferred from homology"/>
<reference evidence="14" key="1">
    <citation type="submission" date="2016-11" db="EMBL/GenBank/DDBJ databases">
        <authorList>
            <person name="Varghese N."/>
            <person name="Submissions S."/>
        </authorList>
    </citation>
    <scope>NUCLEOTIDE SEQUENCE [LARGE SCALE GENOMIC DNA]</scope>
    <source>
        <strain evidence="14">DSM 19978</strain>
    </source>
</reference>
<dbReference type="NCBIfam" id="TIGR04056">
    <property type="entry name" value="OMP_RagA_SusC"/>
    <property type="match status" value="1"/>
</dbReference>
<dbReference type="InterPro" id="IPR023996">
    <property type="entry name" value="TonB-dep_OMP_SusC/RagA"/>
</dbReference>
<evidence type="ECO:0000256" key="10">
    <source>
        <dbReference type="SAM" id="Phobius"/>
    </source>
</evidence>
<keyword evidence="2 8" id="KW-0813">Transport</keyword>
<keyword evidence="3 8" id="KW-1134">Transmembrane beta strand</keyword>
<dbReference type="Pfam" id="PF07715">
    <property type="entry name" value="Plug"/>
    <property type="match status" value="1"/>
</dbReference>
<evidence type="ECO:0000256" key="8">
    <source>
        <dbReference type="PROSITE-ProRule" id="PRU01360"/>
    </source>
</evidence>
<gene>
    <name evidence="13" type="ORF">SAMN05443549_104339</name>
</gene>
<dbReference type="Pfam" id="PF13715">
    <property type="entry name" value="CarbopepD_reg_2"/>
    <property type="match status" value="1"/>
</dbReference>
<keyword evidence="6 8" id="KW-0472">Membrane</keyword>
<dbReference type="InterPro" id="IPR000531">
    <property type="entry name" value="Beta-barrel_TonB"/>
</dbReference>
<dbReference type="FunFam" id="2.60.40.1120:FF:000003">
    <property type="entry name" value="Outer membrane protein Omp121"/>
    <property type="match status" value="1"/>
</dbReference>
<dbReference type="FunFam" id="2.170.130.10:FF:000008">
    <property type="entry name" value="SusC/RagA family TonB-linked outer membrane protein"/>
    <property type="match status" value="1"/>
</dbReference>
<dbReference type="AlphaFoldDB" id="A0A1M5KL17"/>
<organism evidence="13 14">
    <name type="scientific">Flavobacterium fluvii</name>
    <dbReference type="NCBI Taxonomy" id="468056"/>
    <lineage>
        <taxon>Bacteria</taxon>
        <taxon>Pseudomonadati</taxon>
        <taxon>Bacteroidota</taxon>
        <taxon>Flavobacteriia</taxon>
        <taxon>Flavobacteriales</taxon>
        <taxon>Flavobacteriaceae</taxon>
        <taxon>Flavobacterium</taxon>
    </lineage>
</organism>
<keyword evidence="14" id="KW-1185">Reference proteome</keyword>
<evidence type="ECO:0000256" key="9">
    <source>
        <dbReference type="RuleBase" id="RU003357"/>
    </source>
</evidence>
<evidence type="ECO:0000313" key="14">
    <source>
        <dbReference type="Proteomes" id="UP000184516"/>
    </source>
</evidence>
<keyword evidence="7 8" id="KW-0998">Cell outer membrane</keyword>
<dbReference type="Pfam" id="PF00593">
    <property type="entry name" value="TonB_dep_Rec_b-barrel"/>
    <property type="match status" value="1"/>
</dbReference>
<evidence type="ECO:0000259" key="11">
    <source>
        <dbReference type="Pfam" id="PF00593"/>
    </source>
</evidence>
<comment type="similarity">
    <text evidence="8 9">Belongs to the TonB-dependent receptor family.</text>
</comment>
<dbReference type="GO" id="GO:0009279">
    <property type="term" value="C:cell outer membrane"/>
    <property type="evidence" value="ECO:0007669"/>
    <property type="project" value="UniProtKB-SubCell"/>
</dbReference>
<keyword evidence="4 8" id="KW-0812">Transmembrane</keyword>
<evidence type="ECO:0000256" key="4">
    <source>
        <dbReference type="ARBA" id="ARBA00022692"/>
    </source>
</evidence>
<evidence type="ECO:0000256" key="3">
    <source>
        <dbReference type="ARBA" id="ARBA00022452"/>
    </source>
</evidence>
<protein>
    <submittedName>
        <fullName evidence="13">TonB-linked outer membrane protein, SusC/RagA family</fullName>
    </submittedName>
</protein>
<dbReference type="STRING" id="468056.SAMN05443549_104339"/>
<dbReference type="InterPro" id="IPR037066">
    <property type="entry name" value="Plug_dom_sf"/>
</dbReference>
<dbReference type="EMBL" id="FQWB01000004">
    <property type="protein sequence ID" value="SHG52883.1"/>
    <property type="molecule type" value="Genomic_DNA"/>
</dbReference>
<evidence type="ECO:0000256" key="5">
    <source>
        <dbReference type="ARBA" id="ARBA00023077"/>
    </source>
</evidence>
<dbReference type="NCBIfam" id="TIGR04057">
    <property type="entry name" value="SusC_RagA_signa"/>
    <property type="match status" value="1"/>
</dbReference>
<dbReference type="SUPFAM" id="SSF56935">
    <property type="entry name" value="Porins"/>
    <property type="match status" value="1"/>
</dbReference>
<dbReference type="PROSITE" id="PS52016">
    <property type="entry name" value="TONB_DEPENDENT_REC_3"/>
    <property type="match status" value="1"/>
</dbReference>
<evidence type="ECO:0000256" key="7">
    <source>
        <dbReference type="ARBA" id="ARBA00023237"/>
    </source>
</evidence>
<dbReference type="InterPro" id="IPR039426">
    <property type="entry name" value="TonB-dep_rcpt-like"/>
</dbReference>
<dbReference type="SUPFAM" id="SSF49464">
    <property type="entry name" value="Carboxypeptidase regulatory domain-like"/>
    <property type="match status" value="1"/>
</dbReference>
<feature type="domain" description="TonB-dependent receptor plug" evidence="12">
    <location>
        <begin position="180"/>
        <end position="286"/>
    </location>
</feature>
<feature type="transmembrane region" description="Helical" evidence="10">
    <location>
        <begin position="34"/>
        <end position="53"/>
    </location>
</feature>
<evidence type="ECO:0000313" key="13">
    <source>
        <dbReference type="EMBL" id="SHG52883.1"/>
    </source>
</evidence>
<comment type="subcellular location">
    <subcellularLocation>
        <location evidence="1 8">Cell outer membrane</location>
        <topology evidence="1 8">Multi-pass membrane protein</topology>
    </subcellularLocation>
</comment>
<dbReference type="Gene3D" id="2.60.40.1120">
    <property type="entry name" value="Carboxypeptidase-like, regulatory domain"/>
    <property type="match status" value="1"/>
</dbReference>
<keyword evidence="5 9" id="KW-0798">TonB box</keyword>
<sequence>MTLKKTKKKPTKLKCMKNYLSKDNFGLFEVIENIIKTTILISFVFMFSLTVAGKTKESKQSVLGSSIASSDLQNSKSIKAKTLLVQNEITVSGTVVDEKGLGLPGVSVIVKGMSQGSLTDMDGNFKIFKVPSNATLVFSFIGMKTQEIAVNGKKNISVIMKDESTDLDEVVVIGYGTSKRKDLTGSVASVSMEDLKDIPATSALQAIAGRMAGVNVTIADGSPDTPIKVRVRGGGSITQDNSPLYIVDGFQVSNINDIPPGDIESIDVLKDASSTAIYGAQGANGVVLITTKSGKTGKTEINVNAYTGIKNTYNLTEVLSPYDYVYFQKELDPGVSTTSTTFYSMYGLWEDVDIYKSKVGTDWQEKLYGNTGIQKHFDIGLTGGESSLKYKVNYSRDDEDYIMLNSAYKRDYLSFSLNKKISPKLTFDFNSRISNTVITGPSVSSGSKLRDGIKYAPVYSLTSQPGNALGGADDITSAEALSTLNDPVYNITNEYKNQERLNATINAGLIWKPIKSLTVSSKGSYGANRDYTDNIWLNKTGEASANGGQPVARRIDYKGYLWTIQNTVSYNADFKNKIHRLELMAGQEMYNSQGSEMRSDSKFYPVDFTAKDVLAMWNYGTPQPTYTTIMEPSRTSSFFGRANYTFYDRYILTLTARSDSKNVFSPENRTGFFPGAAIAWRVSDESFMKSTKNWLSNAKFRLSYGEVGNARVGSYWRQEYGFQSNSRSLYYLNDQPQSALVTSSVLKNENLTWETTVSANLGLDLGFFDQRLKVTVDAYQNDVKDLILGVALPSNSGYDTQYQNIGRTSNKGLEITVSGDIIKNNRFYLSGNFNIAFNKNVVKELDGSSEMIAATNWAPAVGRDDFRAIVGQPVGLMYGYVSDGYYTFDDFTYDNTQKKWILNSGEVDASKVITTSGNYFGPGHIKLKKLTDDGTTIITPDKDRKVIGRAQPKHIGGFSISTGYKGFDLTAMFNWSYGNDIYNANKIDNTTFSGSKRYQNMSSEMSIENRFTTIDPATGYNIMFGDNANPQLLQEINQGKSLWHPLSNSTILTDWAIEDGSFLRFGNLTLGYTLPESVTNSKFVQKVRCYFAGNNLMIWTKYTGQDPEVDGIRSTPLTPGVDWSAYPKAKTFLFGVNVTF</sequence>
<evidence type="ECO:0000256" key="6">
    <source>
        <dbReference type="ARBA" id="ARBA00023136"/>
    </source>
</evidence>
<feature type="domain" description="TonB-dependent receptor-like beta-barrel" evidence="11">
    <location>
        <begin position="473"/>
        <end position="897"/>
    </location>
</feature>